<dbReference type="InterPro" id="IPR013563">
    <property type="entry name" value="Oligopep_ABC_C"/>
</dbReference>
<comment type="similarity">
    <text evidence="2">Belongs to the ABC transporter superfamily.</text>
</comment>
<dbReference type="PROSITE" id="PS50893">
    <property type="entry name" value="ABC_TRANSPORTER_2"/>
    <property type="match status" value="1"/>
</dbReference>
<protein>
    <submittedName>
        <fullName evidence="10">Oligopeptide/dipeptide ABC transporter ATP-binding protein</fullName>
    </submittedName>
</protein>
<evidence type="ECO:0000256" key="7">
    <source>
        <dbReference type="ARBA" id="ARBA00023136"/>
    </source>
</evidence>
<dbReference type="InterPro" id="IPR027417">
    <property type="entry name" value="P-loop_NTPase"/>
</dbReference>
<dbReference type="InterPro" id="IPR050388">
    <property type="entry name" value="ABC_Ni/Peptide_Import"/>
</dbReference>
<keyword evidence="5" id="KW-0547">Nucleotide-binding</keyword>
<dbReference type="GO" id="GO:0005524">
    <property type="term" value="F:ATP binding"/>
    <property type="evidence" value="ECO:0007669"/>
    <property type="project" value="UniProtKB-KW"/>
</dbReference>
<gene>
    <name evidence="10" type="ORF">H4W34_006394</name>
</gene>
<keyword evidence="11" id="KW-1185">Reference proteome</keyword>
<feature type="compositionally biased region" description="Gly residues" evidence="8">
    <location>
        <begin position="20"/>
        <end position="31"/>
    </location>
</feature>
<dbReference type="NCBIfam" id="TIGR01727">
    <property type="entry name" value="oligo_HPY"/>
    <property type="match status" value="1"/>
</dbReference>
<dbReference type="CDD" id="cd03257">
    <property type="entry name" value="ABC_NikE_OppD_transporters"/>
    <property type="match status" value="1"/>
</dbReference>
<dbReference type="InterPro" id="IPR003593">
    <property type="entry name" value="AAA+_ATPase"/>
</dbReference>
<evidence type="ECO:0000256" key="3">
    <source>
        <dbReference type="ARBA" id="ARBA00022448"/>
    </source>
</evidence>
<keyword evidence="7" id="KW-0472">Membrane</keyword>
<evidence type="ECO:0000313" key="11">
    <source>
        <dbReference type="Proteomes" id="UP000627838"/>
    </source>
</evidence>
<evidence type="ECO:0000256" key="5">
    <source>
        <dbReference type="ARBA" id="ARBA00022741"/>
    </source>
</evidence>
<dbReference type="EMBL" id="JADBDZ010000001">
    <property type="protein sequence ID" value="MBE1536561.1"/>
    <property type="molecule type" value="Genomic_DNA"/>
</dbReference>
<comment type="subcellular location">
    <subcellularLocation>
        <location evidence="1">Cell membrane</location>
        <topology evidence="1">Peripheral membrane protein</topology>
    </subcellularLocation>
</comment>
<dbReference type="SMART" id="SM00382">
    <property type="entry name" value="AAA"/>
    <property type="match status" value="1"/>
</dbReference>
<dbReference type="PANTHER" id="PTHR43297">
    <property type="entry name" value="OLIGOPEPTIDE TRANSPORT ATP-BINDING PROTEIN APPD"/>
    <property type="match status" value="1"/>
</dbReference>
<proteinExistence type="inferred from homology"/>
<evidence type="ECO:0000259" key="9">
    <source>
        <dbReference type="PROSITE" id="PS50893"/>
    </source>
</evidence>
<organism evidence="10 11">
    <name type="scientific">Actinomadura algeriensis</name>
    <dbReference type="NCBI Taxonomy" id="1679523"/>
    <lineage>
        <taxon>Bacteria</taxon>
        <taxon>Bacillati</taxon>
        <taxon>Actinomycetota</taxon>
        <taxon>Actinomycetes</taxon>
        <taxon>Streptosporangiales</taxon>
        <taxon>Thermomonosporaceae</taxon>
        <taxon>Actinomadura</taxon>
    </lineage>
</organism>
<keyword evidence="4" id="KW-1003">Cell membrane</keyword>
<feature type="region of interest" description="Disordered" evidence="8">
    <location>
        <begin position="1"/>
        <end position="31"/>
    </location>
</feature>
<dbReference type="InterPro" id="IPR003439">
    <property type="entry name" value="ABC_transporter-like_ATP-bd"/>
</dbReference>
<evidence type="ECO:0000256" key="8">
    <source>
        <dbReference type="SAM" id="MobiDB-lite"/>
    </source>
</evidence>
<keyword evidence="6 10" id="KW-0067">ATP-binding</keyword>
<comment type="caution">
    <text evidence="10">The sequence shown here is derived from an EMBL/GenBank/DDBJ whole genome shotgun (WGS) entry which is preliminary data.</text>
</comment>
<evidence type="ECO:0000256" key="6">
    <source>
        <dbReference type="ARBA" id="ARBA00022840"/>
    </source>
</evidence>
<dbReference type="InterPro" id="IPR017871">
    <property type="entry name" value="ABC_transporter-like_CS"/>
</dbReference>
<dbReference type="PANTHER" id="PTHR43297:SF2">
    <property type="entry name" value="DIPEPTIDE TRANSPORT ATP-BINDING PROTEIN DPPD"/>
    <property type="match status" value="1"/>
</dbReference>
<dbReference type="RefSeq" id="WP_192762578.1">
    <property type="nucleotide sequence ID" value="NZ_JADBDZ010000001.1"/>
</dbReference>
<dbReference type="Proteomes" id="UP000627838">
    <property type="component" value="Unassembled WGS sequence"/>
</dbReference>
<keyword evidence="3" id="KW-0813">Transport</keyword>
<reference evidence="10 11" key="1">
    <citation type="submission" date="2020-10" db="EMBL/GenBank/DDBJ databases">
        <title>Sequencing the genomes of 1000 actinobacteria strains.</title>
        <authorList>
            <person name="Klenk H.-P."/>
        </authorList>
    </citation>
    <scope>NUCLEOTIDE SEQUENCE [LARGE SCALE GENOMIC DNA]</scope>
    <source>
        <strain evidence="10 11">DSM 46744</strain>
    </source>
</reference>
<dbReference type="Pfam" id="PF08352">
    <property type="entry name" value="oligo_HPY"/>
    <property type="match status" value="1"/>
</dbReference>
<name>A0ABR9K145_9ACTN</name>
<dbReference type="Pfam" id="PF00005">
    <property type="entry name" value="ABC_tran"/>
    <property type="match status" value="1"/>
</dbReference>
<sequence length="360" mass="37314">MKSRVKTGGTPPAAHPSGDDTGGTCGGGAPGGGTALGLRDVRVTLPSAQGDLRILRGVSFSVARGEIVAVAGESGSGKSTSILAALRLLPAGARVDGSIECAGADVLGMGGRELRRLRARGARLIFQDPWRALHPMKRIGAQLVESARTADPDLSRAKARALAEETLGRVGIPDPASRMRSHPHEISGGQAQRIVIAMALVARPAVLLCDEPTTALDVTTQAQILELLRDLNRELGLSIVIATHDLDVIADIADRLVVMYAGEVVESGPTAEMLARPRHPYTYALLRAAPGLAGGGRLHAIAGRPPSPAERPAGCAFAARCPSVHDRCATVRPEPREVLPGRTVACLRAEGYGAVTGGDA</sequence>
<dbReference type="Gene3D" id="3.40.50.300">
    <property type="entry name" value="P-loop containing nucleotide triphosphate hydrolases"/>
    <property type="match status" value="1"/>
</dbReference>
<feature type="domain" description="ABC transporter" evidence="9">
    <location>
        <begin position="36"/>
        <end position="286"/>
    </location>
</feature>
<evidence type="ECO:0000256" key="4">
    <source>
        <dbReference type="ARBA" id="ARBA00022475"/>
    </source>
</evidence>
<evidence type="ECO:0000256" key="2">
    <source>
        <dbReference type="ARBA" id="ARBA00005417"/>
    </source>
</evidence>
<evidence type="ECO:0000256" key="1">
    <source>
        <dbReference type="ARBA" id="ARBA00004202"/>
    </source>
</evidence>
<dbReference type="SUPFAM" id="SSF52540">
    <property type="entry name" value="P-loop containing nucleoside triphosphate hydrolases"/>
    <property type="match status" value="1"/>
</dbReference>
<dbReference type="PROSITE" id="PS00211">
    <property type="entry name" value="ABC_TRANSPORTER_1"/>
    <property type="match status" value="1"/>
</dbReference>
<accession>A0ABR9K145</accession>
<evidence type="ECO:0000313" key="10">
    <source>
        <dbReference type="EMBL" id="MBE1536561.1"/>
    </source>
</evidence>